<reference evidence="4" key="1">
    <citation type="journal article" date="2019" name="Int. J. Syst. Evol. Microbiol.">
        <title>The Global Catalogue of Microorganisms (GCM) 10K type strain sequencing project: providing services to taxonomists for standard genome sequencing and annotation.</title>
        <authorList>
            <consortium name="The Broad Institute Genomics Platform"/>
            <consortium name="The Broad Institute Genome Sequencing Center for Infectious Disease"/>
            <person name="Wu L."/>
            <person name="Ma J."/>
        </authorList>
    </citation>
    <scope>NUCLEOTIDE SEQUENCE [LARGE SCALE GENOMIC DNA]</scope>
    <source>
        <strain evidence="4">CGMCC 1.15044</strain>
    </source>
</reference>
<protein>
    <recommendedName>
        <fullName evidence="2">M23ase beta-sheet core domain-containing protein</fullName>
    </recommendedName>
</protein>
<accession>A0ABQ1G3A7</accession>
<dbReference type="Gene3D" id="2.70.70.10">
    <property type="entry name" value="Glucose Permease (Domain IIA)"/>
    <property type="match status" value="1"/>
</dbReference>
<evidence type="ECO:0000313" key="4">
    <source>
        <dbReference type="Proteomes" id="UP000609323"/>
    </source>
</evidence>
<dbReference type="PANTHER" id="PTHR21666:SF274">
    <property type="entry name" value="STAGE IV SPORULATION PROTEIN FA"/>
    <property type="match status" value="1"/>
</dbReference>
<dbReference type="EMBL" id="BMHF01000006">
    <property type="protein sequence ID" value="GGA36608.1"/>
    <property type="molecule type" value="Genomic_DNA"/>
</dbReference>
<feature type="region of interest" description="Disordered" evidence="1">
    <location>
        <begin position="49"/>
        <end position="69"/>
    </location>
</feature>
<dbReference type="Proteomes" id="UP000609323">
    <property type="component" value="Unassembled WGS sequence"/>
</dbReference>
<dbReference type="Pfam" id="PF01551">
    <property type="entry name" value="Peptidase_M23"/>
    <property type="match status" value="1"/>
</dbReference>
<evidence type="ECO:0000259" key="2">
    <source>
        <dbReference type="Pfam" id="PF01551"/>
    </source>
</evidence>
<sequence length="319" mass="35152">MDVKENVRKRREERIRELLSREERQLQLYTRPSNPEDFEYGRESLLPLQGRTEMEALQEQPGEERDPELMWKQGRGLWRDDAFGTAPASSSPMGSGFKPGSGTPEQTDGPQKGGSFIRALWTRTFVSAAVFGILWGIHHEQPAWSAPIESFVSTTLNQEMDFQAAEAWYERNFGGAPSFIPIFGDNGGPQQLVQSAHGFSIPIQGKLAESFAISLKGVEIVPDLDSKGAQEVKSIETGRVTEVNDDALTGKTVVVQHSDGYVSIYGRLTEVSVSEGDWLEGGERVGSFSKAESGGSDTVYFAMKKDGLYIDPAEVVPLD</sequence>
<dbReference type="InterPro" id="IPR050570">
    <property type="entry name" value="Cell_wall_metabolism_enzyme"/>
</dbReference>
<evidence type="ECO:0000313" key="3">
    <source>
        <dbReference type="EMBL" id="GGA36608.1"/>
    </source>
</evidence>
<dbReference type="InterPro" id="IPR016047">
    <property type="entry name" value="M23ase_b-sheet_dom"/>
</dbReference>
<feature type="region of interest" description="Disordered" evidence="1">
    <location>
        <begin position="81"/>
        <end position="114"/>
    </location>
</feature>
<keyword evidence="4" id="KW-1185">Reference proteome</keyword>
<name>A0ABQ1G3A7_9BACL</name>
<dbReference type="CDD" id="cd12797">
    <property type="entry name" value="M23_peptidase"/>
    <property type="match status" value="1"/>
</dbReference>
<organism evidence="3 4">
    <name type="scientific">Paenibacillus physcomitrellae</name>
    <dbReference type="NCBI Taxonomy" id="1619311"/>
    <lineage>
        <taxon>Bacteria</taxon>
        <taxon>Bacillati</taxon>
        <taxon>Bacillota</taxon>
        <taxon>Bacilli</taxon>
        <taxon>Bacillales</taxon>
        <taxon>Paenibacillaceae</taxon>
        <taxon>Paenibacillus</taxon>
    </lineage>
</organism>
<proteinExistence type="predicted"/>
<feature type="domain" description="M23ase beta-sheet core" evidence="2">
    <location>
        <begin position="224"/>
        <end position="312"/>
    </location>
</feature>
<dbReference type="SUPFAM" id="SSF51261">
    <property type="entry name" value="Duplicated hybrid motif"/>
    <property type="match status" value="1"/>
</dbReference>
<evidence type="ECO:0000256" key="1">
    <source>
        <dbReference type="SAM" id="MobiDB-lite"/>
    </source>
</evidence>
<dbReference type="PANTHER" id="PTHR21666">
    <property type="entry name" value="PEPTIDASE-RELATED"/>
    <property type="match status" value="1"/>
</dbReference>
<dbReference type="InterPro" id="IPR011055">
    <property type="entry name" value="Dup_hybrid_motif"/>
</dbReference>
<dbReference type="RefSeq" id="WP_094093922.1">
    <property type="nucleotide sequence ID" value="NZ_BMHF01000006.1"/>
</dbReference>
<gene>
    <name evidence="3" type="ORF">GCM10010917_22240</name>
</gene>
<comment type="caution">
    <text evidence="3">The sequence shown here is derived from an EMBL/GenBank/DDBJ whole genome shotgun (WGS) entry which is preliminary data.</text>
</comment>